<protein>
    <submittedName>
        <fullName evidence="3">Uncharacterized protein</fullName>
    </submittedName>
</protein>
<dbReference type="EMBL" id="JMCC02000044">
    <property type="protein sequence ID" value="KIG15962.1"/>
    <property type="molecule type" value="Genomic_DNA"/>
</dbReference>
<feature type="transmembrane region" description="Helical" evidence="1">
    <location>
        <begin position="43"/>
        <end position="60"/>
    </location>
</feature>
<keyword evidence="1" id="KW-0812">Transmembrane</keyword>
<evidence type="ECO:0000313" key="3">
    <source>
        <dbReference type="EMBL" id="KIG15962.1"/>
    </source>
</evidence>
<dbReference type="Proteomes" id="UP000031599">
    <property type="component" value="Unassembled WGS sequence"/>
</dbReference>
<comment type="caution">
    <text evidence="3">The sequence shown here is derived from an EMBL/GenBank/DDBJ whole genome shotgun (WGS) entry which is preliminary data.</text>
</comment>
<gene>
    <name evidence="3" type="ORF">DB30_05016</name>
</gene>
<feature type="chain" id="PRO_5002147676" evidence="2">
    <location>
        <begin position="20"/>
        <end position="229"/>
    </location>
</feature>
<name>A0A0C2D7G1_9BACT</name>
<evidence type="ECO:0000256" key="2">
    <source>
        <dbReference type="SAM" id="SignalP"/>
    </source>
</evidence>
<feature type="transmembrane region" description="Helical" evidence="1">
    <location>
        <begin position="145"/>
        <end position="163"/>
    </location>
</feature>
<reference evidence="3 4" key="1">
    <citation type="submission" date="2014-12" db="EMBL/GenBank/DDBJ databases">
        <title>Genome assembly of Enhygromyxa salina DSM 15201.</title>
        <authorList>
            <person name="Sharma G."/>
            <person name="Subramanian S."/>
        </authorList>
    </citation>
    <scope>NUCLEOTIDE SEQUENCE [LARGE SCALE GENOMIC DNA]</scope>
    <source>
        <strain evidence="3 4">DSM 15201</strain>
    </source>
</reference>
<dbReference type="AlphaFoldDB" id="A0A0C2D7G1"/>
<evidence type="ECO:0000313" key="4">
    <source>
        <dbReference type="Proteomes" id="UP000031599"/>
    </source>
</evidence>
<organism evidence="3 4">
    <name type="scientific">Enhygromyxa salina</name>
    <dbReference type="NCBI Taxonomy" id="215803"/>
    <lineage>
        <taxon>Bacteria</taxon>
        <taxon>Pseudomonadati</taxon>
        <taxon>Myxococcota</taxon>
        <taxon>Polyangia</taxon>
        <taxon>Nannocystales</taxon>
        <taxon>Nannocystaceae</taxon>
        <taxon>Enhygromyxa</taxon>
    </lineage>
</organism>
<keyword evidence="2" id="KW-0732">Signal</keyword>
<feature type="signal peptide" evidence="2">
    <location>
        <begin position="1"/>
        <end position="19"/>
    </location>
</feature>
<accession>A0A0C2D7G1</accession>
<keyword evidence="1" id="KW-1133">Transmembrane helix</keyword>
<evidence type="ECO:0000256" key="1">
    <source>
        <dbReference type="SAM" id="Phobius"/>
    </source>
</evidence>
<keyword evidence="1" id="KW-0472">Membrane</keyword>
<proteinExistence type="predicted"/>
<sequence length="229" mass="23128">MLASTCFAALALWPGDLLAAPPAPTVSSPPATRPVVAPKAKRATRQLAAGGALIGLGFALELSGAIISTRCTVGSWCAAGFAASAGEPNGPNRYTLISTGTSSTYVMGRVAAAPLLIGGFTLTMVGVASSRVRASTWSHATKRRLAWSLFGAGIGVLVGSRVMRAAFVSSGVCQDPMCVHGFDQTSLWLGRGLTFAGTGMLVQGAAKRTELGIGGGPTAGFGVSLVGRF</sequence>
<feature type="transmembrane region" description="Helical" evidence="1">
    <location>
        <begin position="106"/>
        <end position="125"/>
    </location>
</feature>